<evidence type="ECO:0000313" key="5">
    <source>
        <dbReference type="Proteomes" id="UP000831151"/>
    </source>
</evidence>
<dbReference type="Pfam" id="PF00753">
    <property type="entry name" value="Lactamase_B"/>
    <property type="match status" value="1"/>
</dbReference>
<dbReference type="KEGG" id="fms:M1R53_06645"/>
<dbReference type="GO" id="GO:0004521">
    <property type="term" value="F:RNA endonuclease activity"/>
    <property type="evidence" value="ECO:0007669"/>
    <property type="project" value="TreeGrafter"/>
</dbReference>
<dbReference type="AlphaFoldDB" id="A0A9E7IU67"/>
<dbReference type="SUPFAM" id="SSF56281">
    <property type="entry name" value="Metallo-hydrolase/oxidoreductase"/>
    <property type="match status" value="1"/>
</dbReference>
<dbReference type="SMART" id="SM00849">
    <property type="entry name" value="Lactamase_B"/>
    <property type="match status" value="1"/>
</dbReference>
<dbReference type="InterPro" id="IPR050698">
    <property type="entry name" value="MBL"/>
</dbReference>
<dbReference type="InterPro" id="IPR011108">
    <property type="entry name" value="RMMBL"/>
</dbReference>
<dbReference type="Pfam" id="PF07521">
    <property type="entry name" value="RMMBL"/>
    <property type="match status" value="1"/>
</dbReference>
<dbReference type="Proteomes" id="UP000831151">
    <property type="component" value="Chromosome"/>
</dbReference>
<accession>A0A9E7IU67</accession>
<feature type="domain" description="Beta-Casp" evidence="3">
    <location>
        <begin position="253"/>
        <end position="378"/>
    </location>
</feature>
<proteinExistence type="predicted"/>
<sequence>MKLSFLGAAQEVTGSNYLLEACGKKIVIDCGMFQGSKDLEELNKRPFDYNVKDIDKVLITHAHIDHIGRLPKMVKDGYDGEVIMTKATMDLAPVMLYDSAKIGMQDAETETKKNLRQGLDPVEPLYTDVDVDETLKLLRGYAYGEEVELFDGIKIIFRDAGHILGSAIIEIYINEDGKEAKLVFSGDLGMPDRPLLKDPTFIKDADYVIMESTYGNRNHEELTDSTQKLIEIIDKTVARGGTVLIPSFAVGRSQELVYLLNKEFEKRKNNNIRVFLDSPMAVDATEVFMRNYDVLDEDTQKLLKSGDDPLMFKHLKYIRETEDSKALNVDEGPKVIIASSGMMTAGRIRHHLKNCLWDKRNSLVIVGYQAEGSLGRIILSGVRRVKLFGQMVDVGLEVYDLQGFSAHADQNMLLKWLDAFDNKPKKVFLVHGEIDAQEILKQKIIRDEGLEVYAPKLGETIDLATGESARIEVHKNKLADEEELKKSFDNLLAAFSNIVKSSNKLYTKENLKKSKKLKDALDEAELVLVNVNKELNS</sequence>
<gene>
    <name evidence="4" type="ORF">M1R53_06645</name>
</gene>
<reference evidence="4" key="1">
    <citation type="submission" date="2022-04" db="EMBL/GenBank/DDBJ databases">
        <title>Complete genome sequences of Ezakiella coagulans and Fenollaria massiliensis.</title>
        <authorList>
            <person name="France M.T."/>
            <person name="Clifford J."/>
            <person name="Narina S."/>
            <person name="Rutt L."/>
            <person name="Ravel J."/>
        </authorList>
    </citation>
    <scope>NUCLEOTIDE SEQUENCE</scope>
    <source>
        <strain evidence="4">C0061C2</strain>
    </source>
</reference>
<keyword evidence="5" id="KW-1185">Reference proteome</keyword>
<evidence type="ECO:0000313" key="4">
    <source>
        <dbReference type="EMBL" id="UQK58913.1"/>
    </source>
</evidence>
<feature type="domain" description="Metallo-beta-lactamase" evidence="2">
    <location>
        <begin position="13"/>
        <end position="241"/>
    </location>
</feature>
<dbReference type="PANTHER" id="PTHR11203">
    <property type="entry name" value="CLEAVAGE AND POLYADENYLATION SPECIFICITY FACTOR FAMILY MEMBER"/>
    <property type="match status" value="1"/>
</dbReference>
<organism evidence="4 5">
    <name type="scientific">Fenollaria massiliensis</name>
    <dbReference type="NCBI Taxonomy" id="938288"/>
    <lineage>
        <taxon>Bacteria</taxon>
        <taxon>Bacillati</taxon>
        <taxon>Bacillota</taxon>
        <taxon>Clostridia</taxon>
        <taxon>Eubacteriales</taxon>
        <taxon>Fenollaria</taxon>
    </lineage>
</organism>
<dbReference type="InterPro" id="IPR022712">
    <property type="entry name" value="Beta_Casp"/>
</dbReference>
<evidence type="ECO:0000259" key="2">
    <source>
        <dbReference type="SMART" id="SM00849"/>
    </source>
</evidence>
<dbReference type="Pfam" id="PF10996">
    <property type="entry name" value="Beta-Casp"/>
    <property type="match status" value="1"/>
</dbReference>
<dbReference type="PANTHER" id="PTHR11203:SF37">
    <property type="entry name" value="INTEGRATOR COMPLEX SUBUNIT 11"/>
    <property type="match status" value="1"/>
</dbReference>
<dbReference type="CDD" id="cd16295">
    <property type="entry name" value="TTHA0252-CPSF-like_MBL-fold"/>
    <property type="match status" value="1"/>
</dbReference>
<dbReference type="Gene3D" id="3.60.15.10">
    <property type="entry name" value="Ribonuclease Z/Hydroxyacylglutathione hydrolase-like"/>
    <property type="match status" value="1"/>
</dbReference>
<evidence type="ECO:0000259" key="3">
    <source>
        <dbReference type="SMART" id="SM01027"/>
    </source>
</evidence>
<dbReference type="EMBL" id="CP096649">
    <property type="protein sequence ID" value="UQK58913.1"/>
    <property type="molecule type" value="Genomic_DNA"/>
</dbReference>
<name>A0A9E7IU67_9FIRM</name>
<dbReference type="SMART" id="SM01027">
    <property type="entry name" value="Beta-Casp"/>
    <property type="match status" value="1"/>
</dbReference>
<dbReference type="InterPro" id="IPR001279">
    <property type="entry name" value="Metallo-B-lactamas"/>
</dbReference>
<protein>
    <submittedName>
        <fullName evidence="4">MBL fold metallo-hydrolase</fullName>
    </submittedName>
</protein>
<dbReference type="GO" id="GO:0016787">
    <property type="term" value="F:hydrolase activity"/>
    <property type="evidence" value="ECO:0007669"/>
    <property type="project" value="UniProtKB-KW"/>
</dbReference>
<dbReference type="InterPro" id="IPR036866">
    <property type="entry name" value="RibonucZ/Hydroxyglut_hydro"/>
</dbReference>
<evidence type="ECO:0000256" key="1">
    <source>
        <dbReference type="ARBA" id="ARBA00022801"/>
    </source>
</evidence>
<keyword evidence="1" id="KW-0378">Hydrolase</keyword>
<dbReference type="RefSeq" id="WP_249242455.1">
    <property type="nucleotide sequence ID" value="NZ_CP096649.1"/>
</dbReference>
<dbReference type="Gene3D" id="3.40.50.10890">
    <property type="match status" value="1"/>
</dbReference>